<comment type="subcellular location">
    <subcellularLocation>
        <location evidence="6">Cytoplasm</location>
    </subcellularLocation>
</comment>
<dbReference type="Proteomes" id="UP000727993">
    <property type="component" value="Unassembled WGS sequence"/>
</dbReference>
<dbReference type="InterPro" id="IPR029063">
    <property type="entry name" value="SAM-dependent_MTases_sf"/>
</dbReference>
<keyword evidence="2 6" id="KW-0698">rRNA processing</keyword>
<accession>A0A936ND56</accession>
<protein>
    <recommendedName>
        <fullName evidence="6">Ribosomal RNA small subunit methyltransferase H</fullName>
        <ecNumber evidence="6">2.1.1.199</ecNumber>
    </recommendedName>
    <alternativeName>
        <fullName evidence="6">16S rRNA m(4)C1402 methyltransferase</fullName>
    </alternativeName>
    <alternativeName>
        <fullName evidence="6">rRNA (cytosine-N(4)-)-methyltransferase RsmH</fullName>
    </alternativeName>
</protein>
<dbReference type="EC" id="2.1.1.199" evidence="6"/>
<evidence type="ECO:0000256" key="1">
    <source>
        <dbReference type="ARBA" id="ARBA00010396"/>
    </source>
</evidence>
<dbReference type="Pfam" id="PF01795">
    <property type="entry name" value="Methyltransf_5"/>
    <property type="match status" value="1"/>
</dbReference>
<dbReference type="InterPro" id="IPR023397">
    <property type="entry name" value="SAM-dep_MeTrfase_MraW_recog"/>
</dbReference>
<dbReference type="SUPFAM" id="SSF53335">
    <property type="entry name" value="S-adenosyl-L-methionine-dependent methyltransferases"/>
    <property type="match status" value="1"/>
</dbReference>
<name>A0A936ND56_9ACTN</name>
<feature type="binding site" evidence="6">
    <location>
        <position position="89"/>
    </location>
    <ligand>
        <name>S-adenosyl-L-methionine</name>
        <dbReference type="ChEBI" id="CHEBI:59789"/>
    </ligand>
</feature>
<dbReference type="AlphaFoldDB" id="A0A936ND56"/>
<dbReference type="Gene3D" id="3.40.50.150">
    <property type="entry name" value="Vaccinia Virus protein VP39"/>
    <property type="match status" value="1"/>
</dbReference>
<feature type="binding site" evidence="6">
    <location>
        <position position="116"/>
    </location>
    <ligand>
        <name>S-adenosyl-L-methionine</name>
        <dbReference type="ChEBI" id="CHEBI:59789"/>
    </ligand>
</feature>
<dbReference type="PANTHER" id="PTHR11265">
    <property type="entry name" value="S-ADENOSYL-METHYLTRANSFERASE MRAW"/>
    <property type="match status" value="1"/>
</dbReference>
<keyword evidence="3 6" id="KW-0489">Methyltransferase</keyword>
<evidence type="ECO:0000313" key="8">
    <source>
        <dbReference type="Proteomes" id="UP000727993"/>
    </source>
</evidence>
<evidence type="ECO:0000256" key="2">
    <source>
        <dbReference type="ARBA" id="ARBA00022552"/>
    </source>
</evidence>
<dbReference type="SUPFAM" id="SSF81799">
    <property type="entry name" value="Putative methyltransferase TM0872, insert domain"/>
    <property type="match status" value="1"/>
</dbReference>
<organism evidence="7 8">
    <name type="scientific">Candidatus Neomicrothrix subdominans</name>
    <dbReference type="NCBI Taxonomy" id="2954438"/>
    <lineage>
        <taxon>Bacteria</taxon>
        <taxon>Bacillati</taxon>
        <taxon>Actinomycetota</taxon>
        <taxon>Acidimicrobiia</taxon>
        <taxon>Acidimicrobiales</taxon>
        <taxon>Microthrixaceae</taxon>
        <taxon>Candidatus Neomicrothrix</taxon>
    </lineage>
</organism>
<dbReference type="EMBL" id="JADJZA010000008">
    <property type="protein sequence ID" value="MBK9298142.1"/>
    <property type="molecule type" value="Genomic_DNA"/>
</dbReference>
<feature type="binding site" evidence="6">
    <location>
        <position position="109"/>
    </location>
    <ligand>
        <name>S-adenosyl-L-methionine</name>
        <dbReference type="ChEBI" id="CHEBI:59789"/>
    </ligand>
</feature>
<feature type="binding site" evidence="6">
    <location>
        <position position="62"/>
    </location>
    <ligand>
        <name>S-adenosyl-L-methionine</name>
        <dbReference type="ChEBI" id="CHEBI:59789"/>
    </ligand>
</feature>
<keyword evidence="5 6" id="KW-0949">S-adenosyl-L-methionine</keyword>
<comment type="caution">
    <text evidence="7">The sequence shown here is derived from an EMBL/GenBank/DDBJ whole genome shotgun (WGS) entry which is preliminary data.</text>
</comment>
<gene>
    <name evidence="6 7" type="primary">rsmH</name>
    <name evidence="7" type="ORF">IPN02_15165</name>
</gene>
<comment type="similarity">
    <text evidence="1 6">Belongs to the methyltransferase superfamily. RsmH family.</text>
</comment>
<proteinExistence type="inferred from homology"/>
<dbReference type="GO" id="GO:0070475">
    <property type="term" value="P:rRNA base methylation"/>
    <property type="evidence" value="ECO:0007669"/>
    <property type="project" value="UniProtKB-UniRule"/>
</dbReference>
<evidence type="ECO:0000256" key="3">
    <source>
        <dbReference type="ARBA" id="ARBA00022603"/>
    </source>
</evidence>
<reference evidence="7 8" key="1">
    <citation type="submission" date="2020-10" db="EMBL/GenBank/DDBJ databases">
        <title>Connecting structure to function with the recovery of over 1000 high-quality activated sludge metagenome-assembled genomes encoding full-length rRNA genes using long-read sequencing.</title>
        <authorList>
            <person name="Singleton C.M."/>
            <person name="Petriglieri F."/>
            <person name="Kristensen J.M."/>
            <person name="Kirkegaard R.H."/>
            <person name="Michaelsen T.Y."/>
            <person name="Andersen M.H."/>
            <person name="Karst S.M."/>
            <person name="Dueholm M.S."/>
            <person name="Nielsen P.H."/>
            <person name="Albertsen M."/>
        </authorList>
    </citation>
    <scope>NUCLEOTIDE SEQUENCE [LARGE SCALE GENOMIC DNA]</scope>
    <source>
        <strain evidence="7">Lyne_18-Q3-R50-59_MAXAC.006</strain>
    </source>
</reference>
<dbReference type="InterPro" id="IPR002903">
    <property type="entry name" value="RsmH"/>
</dbReference>
<keyword evidence="6" id="KW-0963">Cytoplasm</keyword>
<evidence type="ECO:0000313" key="7">
    <source>
        <dbReference type="EMBL" id="MBK9298142.1"/>
    </source>
</evidence>
<comment type="catalytic activity">
    <reaction evidence="6">
        <text>cytidine(1402) in 16S rRNA + S-adenosyl-L-methionine = N(4)-methylcytidine(1402) in 16S rRNA + S-adenosyl-L-homocysteine + H(+)</text>
        <dbReference type="Rhea" id="RHEA:42928"/>
        <dbReference type="Rhea" id="RHEA-COMP:10286"/>
        <dbReference type="Rhea" id="RHEA-COMP:10287"/>
        <dbReference type="ChEBI" id="CHEBI:15378"/>
        <dbReference type="ChEBI" id="CHEBI:57856"/>
        <dbReference type="ChEBI" id="CHEBI:59789"/>
        <dbReference type="ChEBI" id="CHEBI:74506"/>
        <dbReference type="ChEBI" id="CHEBI:82748"/>
        <dbReference type="EC" id="2.1.1.199"/>
    </reaction>
</comment>
<dbReference type="Gene3D" id="1.10.150.170">
    <property type="entry name" value="Putative methyltransferase TM0872, insert domain"/>
    <property type="match status" value="1"/>
</dbReference>
<dbReference type="PIRSF" id="PIRSF004486">
    <property type="entry name" value="MraW"/>
    <property type="match status" value="1"/>
</dbReference>
<evidence type="ECO:0000256" key="6">
    <source>
        <dbReference type="HAMAP-Rule" id="MF_01007"/>
    </source>
</evidence>
<evidence type="ECO:0000256" key="4">
    <source>
        <dbReference type="ARBA" id="ARBA00022679"/>
    </source>
</evidence>
<feature type="binding site" evidence="6">
    <location>
        <begin position="43"/>
        <end position="45"/>
    </location>
    <ligand>
        <name>S-adenosyl-L-methionine</name>
        <dbReference type="ChEBI" id="CHEBI:59789"/>
    </ligand>
</feature>
<keyword evidence="4 6" id="KW-0808">Transferase</keyword>
<dbReference type="GO" id="GO:0071424">
    <property type="term" value="F:rRNA (cytosine-N4-)-methyltransferase activity"/>
    <property type="evidence" value="ECO:0007669"/>
    <property type="project" value="UniProtKB-UniRule"/>
</dbReference>
<comment type="function">
    <text evidence="6">Specifically methylates the N4 position of cytidine in position 1402 (C1402) of 16S rRNA.</text>
</comment>
<dbReference type="PANTHER" id="PTHR11265:SF0">
    <property type="entry name" value="12S RRNA N4-METHYLCYTIDINE METHYLTRANSFERASE"/>
    <property type="match status" value="1"/>
</dbReference>
<dbReference type="GO" id="GO:0005737">
    <property type="term" value="C:cytoplasm"/>
    <property type="evidence" value="ECO:0007669"/>
    <property type="project" value="UniProtKB-SubCell"/>
</dbReference>
<dbReference type="NCBIfam" id="TIGR00006">
    <property type="entry name" value="16S rRNA (cytosine(1402)-N(4))-methyltransferase RsmH"/>
    <property type="match status" value="1"/>
</dbReference>
<sequence>MEGDRARHDDADFAHRSVLRHEVLEAFEEVPAGLVLDATLGGAGHATALLDARSDLTLLGVDRDPDALAVAAVRMGRFGDRVRLEHANFAQLGELLDRTDEPLVGALFDLGVSSPQIDRPERGFSYRFNGPLDMRMDPTQELTAEVVVNTYPIDRLTKILADGGDVPAARRVAAEIASRRPLTTTDDLVEATQAGTPAAVRRRGNPAKRVFQGIRMEVNDELESLVDALDQTIDRLVLGGRVAVLAYHSGEDRVVKDRFRRADRGACSCPSGLPCVCGSTPEGRLITRKPLFASDAEVADNPRAASVRMRVFEKGRRAS</sequence>
<dbReference type="HAMAP" id="MF_01007">
    <property type="entry name" value="16SrRNA_methyltr_H"/>
    <property type="match status" value="1"/>
</dbReference>
<evidence type="ECO:0000256" key="5">
    <source>
        <dbReference type="ARBA" id="ARBA00022691"/>
    </source>
</evidence>